<keyword evidence="1" id="KW-0805">Transcription regulation</keyword>
<dbReference type="Proteomes" id="UP000278440">
    <property type="component" value="Unassembled WGS sequence"/>
</dbReference>
<dbReference type="InterPro" id="IPR009057">
    <property type="entry name" value="Homeodomain-like_sf"/>
</dbReference>
<dbReference type="InterPro" id="IPR046348">
    <property type="entry name" value="SIS_dom_sf"/>
</dbReference>
<dbReference type="PANTHER" id="PTHR30514:SF1">
    <property type="entry name" value="HTH-TYPE TRANSCRIPTIONAL REGULATOR HEXR-RELATED"/>
    <property type="match status" value="1"/>
</dbReference>
<dbReference type="GO" id="GO:0003700">
    <property type="term" value="F:DNA-binding transcription factor activity"/>
    <property type="evidence" value="ECO:0007669"/>
    <property type="project" value="InterPro"/>
</dbReference>
<name>A0A495XRH5_9MICO</name>
<evidence type="ECO:0000259" key="5">
    <source>
        <dbReference type="PROSITE" id="PS51464"/>
    </source>
</evidence>
<keyword evidence="3" id="KW-0804">Transcription</keyword>
<gene>
    <name evidence="7" type="ORF">DFJ68_0093</name>
    <name evidence="6" type="ORF">FHW14_003622</name>
</gene>
<dbReference type="EMBL" id="RBXT01000001">
    <property type="protein sequence ID" value="RKT76697.1"/>
    <property type="molecule type" value="Genomic_DNA"/>
</dbReference>
<evidence type="ECO:0000313" key="6">
    <source>
        <dbReference type="EMBL" id="MBB2988428.1"/>
    </source>
</evidence>
<organism evidence="7 8">
    <name type="scientific">Terracoccus luteus</name>
    <dbReference type="NCBI Taxonomy" id="53356"/>
    <lineage>
        <taxon>Bacteria</taxon>
        <taxon>Bacillati</taxon>
        <taxon>Actinomycetota</taxon>
        <taxon>Actinomycetes</taxon>
        <taxon>Micrococcales</taxon>
        <taxon>Intrasporangiaceae</taxon>
        <taxon>Terracoccus</taxon>
    </lineage>
</organism>
<dbReference type="SUPFAM" id="SSF53697">
    <property type="entry name" value="SIS domain"/>
    <property type="match status" value="1"/>
</dbReference>
<evidence type="ECO:0000313" key="8">
    <source>
        <dbReference type="Proteomes" id="UP000278440"/>
    </source>
</evidence>
<dbReference type="GO" id="GO:0097367">
    <property type="term" value="F:carbohydrate derivative binding"/>
    <property type="evidence" value="ECO:0007669"/>
    <property type="project" value="InterPro"/>
</dbReference>
<dbReference type="PROSITE" id="PS51464">
    <property type="entry name" value="SIS"/>
    <property type="match status" value="1"/>
</dbReference>
<comment type="caution">
    <text evidence="7">The sequence shown here is derived from an EMBL/GenBank/DDBJ whole genome shotgun (WGS) entry which is preliminary data.</text>
</comment>
<feature type="domain" description="SIS" evidence="5">
    <location>
        <begin position="134"/>
        <end position="274"/>
    </location>
</feature>
<proteinExistence type="predicted"/>
<dbReference type="Pfam" id="PF01418">
    <property type="entry name" value="HTH_6"/>
    <property type="match status" value="1"/>
</dbReference>
<evidence type="ECO:0000256" key="2">
    <source>
        <dbReference type="ARBA" id="ARBA00023125"/>
    </source>
</evidence>
<keyword evidence="2 6" id="KW-0238">DNA-binding</keyword>
<dbReference type="PROSITE" id="PS51071">
    <property type="entry name" value="HTH_RPIR"/>
    <property type="match status" value="1"/>
</dbReference>
<dbReference type="EMBL" id="JACHVT010000011">
    <property type="protein sequence ID" value="MBB2988428.1"/>
    <property type="molecule type" value="Genomic_DNA"/>
</dbReference>
<reference evidence="6 9" key="2">
    <citation type="submission" date="2020-08" db="EMBL/GenBank/DDBJ databases">
        <title>Genomic Encyclopedia of Type Strains, Phase IV (KMG-V): Genome sequencing to study the core and pangenomes of soil and plant-associated prokaryotes.</title>
        <authorList>
            <person name="Whitman W."/>
        </authorList>
    </citation>
    <scope>NUCLEOTIDE SEQUENCE [LARGE SCALE GENOMIC DNA]</scope>
    <source>
        <strain evidence="6 9">B3ACCR2</strain>
    </source>
</reference>
<dbReference type="InterPro" id="IPR035472">
    <property type="entry name" value="RpiR-like_SIS"/>
</dbReference>
<dbReference type="AlphaFoldDB" id="A0A495XRH5"/>
<dbReference type="PANTHER" id="PTHR30514">
    <property type="entry name" value="GLUCOKINASE"/>
    <property type="match status" value="1"/>
</dbReference>
<evidence type="ECO:0000256" key="3">
    <source>
        <dbReference type="ARBA" id="ARBA00023163"/>
    </source>
</evidence>
<dbReference type="RefSeq" id="WP_121030112.1">
    <property type="nucleotide sequence ID" value="NZ_JACHVT010000011.1"/>
</dbReference>
<reference evidence="7 8" key="1">
    <citation type="submission" date="2018-10" db="EMBL/GenBank/DDBJ databases">
        <title>Sequencing the genomes of 1000 actinobacteria strains.</title>
        <authorList>
            <person name="Klenk H.-P."/>
        </authorList>
    </citation>
    <scope>NUCLEOTIDE SEQUENCE [LARGE SCALE GENOMIC DNA]</scope>
    <source>
        <strain evidence="7 8">DSM 44267</strain>
    </source>
</reference>
<evidence type="ECO:0000313" key="7">
    <source>
        <dbReference type="EMBL" id="RKT76697.1"/>
    </source>
</evidence>
<evidence type="ECO:0000259" key="4">
    <source>
        <dbReference type="PROSITE" id="PS51071"/>
    </source>
</evidence>
<dbReference type="GO" id="GO:1901135">
    <property type="term" value="P:carbohydrate derivative metabolic process"/>
    <property type="evidence" value="ECO:0007669"/>
    <property type="project" value="InterPro"/>
</dbReference>
<dbReference type="SUPFAM" id="SSF46689">
    <property type="entry name" value="Homeodomain-like"/>
    <property type="match status" value="1"/>
</dbReference>
<dbReference type="InterPro" id="IPR001347">
    <property type="entry name" value="SIS_dom"/>
</dbReference>
<keyword evidence="8" id="KW-1185">Reference proteome</keyword>
<dbReference type="InterPro" id="IPR000281">
    <property type="entry name" value="HTH_RpiR"/>
</dbReference>
<feature type="domain" description="HTH rpiR-type" evidence="4">
    <location>
        <begin position="12"/>
        <end position="88"/>
    </location>
</feature>
<accession>A0A495XRH5</accession>
<dbReference type="CDD" id="cd05013">
    <property type="entry name" value="SIS_RpiR"/>
    <property type="match status" value="1"/>
</dbReference>
<dbReference type="Gene3D" id="3.40.50.10490">
    <property type="entry name" value="Glucose-6-phosphate isomerase like protein, domain 1"/>
    <property type="match status" value="1"/>
</dbReference>
<protein>
    <submittedName>
        <fullName evidence="6 7">RpiR family transcriptional regulator</fullName>
    </submittedName>
</protein>
<dbReference type="Pfam" id="PF01380">
    <property type="entry name" value="SIS"/>
    <property type="match status" value="1"/>
</dbReference>
<dbReference type="OrthoDB" id="370421at2"/>
<sequence length="298" mass="30992">MTQTVRETSPVAPLLVRLRGIRPSLSPAEERVAAVVLDDAAGASRLTISSLAARARTSETTVLRFCRRLGLRGYPQLRLALAAEAAQPHARVPAGSDLSADDTIDDIIATVTFTNASAVEETTGQLDRTALVDTATAIAGARRVDVYGVGASAVVGADLQQKLHRIGVVAFAWNDPHIALTSATLLRGGDVAVGVSHSGTTTETIEALAAARAAGATTVAVTNFPLSRLAVEADLVLTTAARETSLRSGATSSRIAALTVVDCLYLAVAQRHLARARRAVAATRKAVAGHHVTEDVRD</sequence>
<dbReference type="Proteomes" id="UP000590811">
    <property type="component" value="Unassembled WGS sequence"/>
</dbReference>
<evidence type="ECO:0000313" key="9">
    <source>
        <dbReference type="Proteomes" id="UP000590811"/>
    </source>
</evidence>
<dbReference type="InterPro" id="IPR036388">
    <property type="entry name" value="WH-like_DNA-bd_sf"/>
</dbReference>
<dbReference type="Gene3D" id="1.10.10.10">
    <property type="entry name" value="Winged helix-like DNA-binding domain superfamily/Winged helix DNA-binding domain"/>
    <property type="match status" value="1"/>
</dbReference>
<dbReference type="GO" id="GO:0003677">
    <property type="term" value="F:DNA binding"/>
    <property type="evidence" value="ECO:0007669"/>
    <property type="project" value="UniProtKB-KW"/>
</dbReference>
<evidence type="ECO:0000256" key="1">
    <source>
        <dbReference type="ARBA" id="ARBA00023015"/>
    </source>
</evidence>
<dbReference type="InterPro" id="IPR047640">
    <property type="entry name" value="RpiR-like"/>
</dbReference>